<accession>A0A160MGB4</accession>
<gene>
    <name evidence="1" type="ORF">A361_24085</name>
</gene>
<proteinExistence type="predicted"/>
<sequence>MDDKTAETNIKLNEKLEDQTVHFQTNSKTETEDANLKLQEAMNNRDGTQNMAPTYLYNNTPAIKISGDDE</sequence>
<dbReference type="Proteomes" id="UP000077856">
    <property type="component" value="Chromosome"/>
</dbReference>
<dbReference type="STRING" id="1196031.A361_24085"/>
<name>A0A160MGB4_9BACI</name>
<dbReference type="eggNOG" id="ENOG5030CZP">
    <property type="taxonomic scope" value="Bacteria"/>
</dbReference>
<dbReference type="AlphaFoldDB" id="A0A160MGB4"/>
<dbReference type="EMBL" id="CP015506">
    <property type="protein sequence ID" value="AND42093.1"/>
    <property type="molecule type" value="Genomic_DNA"/>
</dbReference>
<protein>
    <submittedName>
        <fullName evidence="1">Uncharacterized protein</fullName>
    </submittedName>
</protein>
<dbReference type="RefSeq" id="WP_009331773.1">
    <property type="nucleotide sequence ID" value="NZ_CP015506.1"/>
</dbReference>
<evidence type="ECO:0000313" key="2">
    <source>
        <dbReference type="Proteomes" id="UP000077856"/>
    </source>
</evidence>
<evidence type="ECO:0000313" key="1">
    <source>
        <dbReference type="EMBL" id="AND42093.1"/>
    </source>
</evidence>
<dbReference type="KEGG" id="bon:A361_24085"/>
<reference evidence="1 2" key="1">
    <citation type="submission" date="2016-04" db="EMBL/GenBank/DDBJ databases">
        <title>Complete genome sequence of Bacillus oceanisediminis strain 2691.</title>
        <authorList>
            <person name="Jeong H."/>
            <person name="Kim H.J."/>
            <person name="Lee D.-W."/>
        </authorList>
    </citation>
    <scope>NUCLEOTIDE SEQUENCE [LARGE SCALE GENOMIC DNA]</scope>
    <source>
        <strain evidence="1 2">2691</strain>
    </source>
</reference>
<organism evidence="1 2">
    <name type="scientific">Cytobacillus oceanisediminis 2691</name>
    <dbReference type="NCBI Taxonomy" id="1196031"/>
    <lineage>
        <taxon>Bacteria</taxon>
        <taxon>Bacillati</taxon>
        <taxon>Bacillota</taxon>
        <taxon>Bacilli</taxon>
        <taxon>Bacillales</taxon>
        <taxon>Bacillaceae</taxon>
        <taxon>Cytobacillus</taxon>
    </lineage>
</organism>